<dbReference type="GeneID" id="10030142"/>
<dbReference type="SUPFAM" id="SSF53448">
    <property type="entry name" value="Nucleotide-diphospho-sugar transferases"/>
    <property type="match status" value="1"/>
</dbReference>
<sequence length="206" mass="23481">MDELMDLELDDTALGGQGQKVFAACHACTCNPMNKPHYPGDWIPRNCAYSGQHDNPSKAQVQGPLSVRGASMLNGGLLVLNPSEEIYNAILCQLEDPTATRQYAFADQLLLSDIYHNRWAPLPYIYNALKPMRWPGVHSQIWKDNKVKNVHYILSSKPWDEEDMGSWGKEQNKEDPVVDETHDWWWKINNERLATERANGVVRDGF</sequence>
<dbReference type="InterPro" id="IPR050587">
    <property type="entry name" value="GNT1/Glycosyltrans_8"/>
</dbReference>
<dbReference type="VEuPathDB" id="FungiDB:MGYG_08970"/>
<dbReference type="RefSeq" id="XP_003174841.1">
    <property type="nucleotide sequence ID" value="XM_003174793.1"/>
</dbReference>
<dbReference type="OMA" id="WIPRNCA"/>
<dbReference type="Proteomes" id="UP000002669">
    <property type="component" value="Unassembled WGS sequence"/>
</dbReference>
<accession>E4UR83</accession>
<dbReference type="HOGENOM" id="CLU_049943_2_0_1"/>
<evidence type="ECO:0000313" key="1">
    <source>
        <dbReference type="EMBL" id="EFQ99358.1"/>
    </source>
</evidence>
<dbReference type="Gene3D" id="3.90.550.10">
    <property type="entry name" value="Spore Coat Polysaccharide Biosynthesis Protein SpsA, Chain A"/>
    <property type="match status" value="1"/>
</dbReference>
<keyword evidence="2" id="KW-1185">Reference proteome</keyword>
<gene>
    <name evidence="1" type="ORF">MGYG_08970</name>
</gene>
<evidence type="ECO:0000313" key="2">
    <source>
        <dbReference type="Proteomes" id="UP000002669"/>
    </source>
</evidence>
<evidence type="ECO:0008006" key="3">
    <source>
        <dbReference type="Google" id="ProtNLM"/>
    </source>
</evidence>
<dbReference type="GO" id="GO:0016757">
    <property type="term" value="F:glycosyltransferase activity"/>
    <property type="evidence" value="ECO:0007669"/>
    <property type="project" value="InterPro"/>
</dbReference>
<protein>
    <recommendedName>
        <fullName evidence="3">Glycosyl transferase</fullName>
    </recommendedName>
</protein>
<dbReference type="STRING" id="535722.E4UR83"/>
<dbReference type="eggNOG" id="KOG1950">
    <property type="taxonomic scope" value="Eukaryota"/>
</dbReference>
<dbReference type="PANTHER" id="PTHR11183">
    <property type="entry name" value="GLYCOGENIN SUBFAMILY MEMBER"/>
    <property type="match status" value="1"/>
</dbReference>
<organism evidence="2">
    <name type="scientific">Arthroderma gypseum (strain ATCC MYA-4604 / CBS 118893)</name>
    <name type="common">Microsporum gypseum</name>
    <dbReference type="NCBI Taxonomy" id="535722"/>
    <lineage>
        <taxon>Eukaryota</taxon>
        <taxon>Fungi</taxon>
        <taxon>Dikarya</taxon>
        <taxon>Ascomycota</taxon>
        <taxon>Pezizomycotina</taxon>
        <taxon>Eurotiomycetes</taxon>
        <taxon>Eurotiomycetidae</taxon>
        <taxon>Onygenales</taxon>
        <taxon>Arthrodermataceae</taxon>
        <taxon>Nannizzia</taxon>
    </lineage>
</organism>
<dbReference type="InParanoid" id="E4UR83"/>
<dbReference type="InterPro" id="IPR002495">
    <property type="entry name" value="Glyco_trans_8"/>
</dbReference>
<dbReference type="EMBL" id="DS989823">
    <property type="protein sequence ID" value="EFQ99358.1"/>
    <property type="molecule type" value="Genomic_DNA"/>
</dbReference>
<dbReference type="AlphaFoldDB" id="E4UR83"/>
<reference evidence="2" key="1">
    <citation type="journal article" date="2012" name="MBio">
        <title>Comparative genome analysis of Trichophyton rubrum and related dermatophytes reveals candidate genes involved in infection.</title>
        <authorList>
            <person name="Martinez D.A."/>
            <person name="Oliver B.G."/>
            <person name="Graeser Y."/>
            <person name="Goldberg J.M."/>
            <person name="Li W."/>
            <person name="Martinez-Rossi N.M."/>
            <person name="Monod M."/>
            <person name="Shelest E."/>
            <person name="Barton R.C."/>
            <person name="Birch E."/>
            <person name="Brakhage A.A."/>
            <person name="Chen Z."/>
            <person name="Gurr S.J."/>
            <person name="Heiman D."/>
            <person name="Heitman J."/>
            <person name="Kosti I."/>
            <person name="Rossi A."/>
            <person name="Saif S."/>
            <person name="Samalova M."/>
            <person name="Saunders C.W."/>
            <person name="Shea T."/>
            <person name="Summerbell R.C."/>
            <person name="Xu J."/>
            <person name="Young S."/>
            <person name="Zeng Q."/>
            <person name="Birren B.W."/>
            <person name="Cuomo C.A."/>
            <person name="White T.C."/>
        </authorList>
    </citation>
    <scope>NUCLEOTIDE SEQUENCE [LARGE SCALE GENOMIC DNA]</scope>
    <source>
        <strain evidence="2">ATCC MYA-4604 / CBS 118893</strain>
    </source>
</reference>
<proteinExistence type="predicted"/>
<dbReference type="OrthoDB" id="4169763at2759"/>
<dbReference type="Pfam" id="PF01501">
    <property type="entry name" value="Glyco_transf_8"/>
    <property type="match status" value="1"/>
</dbReference>
<dbReference type="InterPro" id="IPR029044">
    <property type="entry name" value="Nucleotide-diphossugar_trans"/>
</dbReference>
<name>E4UR83_ARTGP</name>